<evidence type="ECO:0000259" key="1">
    <source>
        <dbReference type="Pfam" id="PF23768"/>
    </source>
</evidence>
<dbReference type="EMBL" id="AAMGLJ010000034">
    <property type="protein sequence ID" value="EDH1148608.1"/>
    <property type="molecule type" value="Genomic_DNA"/>
</dbReference>
<dbReference type="Proteomes" id="UP000255534">
    <property type="component" value="Unassembled WGS sequence"/>
</dbReference>
<organism evidence="5">
    <name type="scientific">Salmonella enterica I</name>
    <dbReference type="NCBI Taxonomy" id="59201"/>
    <lineage>
        <taxon>Bacteria</taxon>
        <taxon>Pseudomonadati</taxon>
        <taxon>Pseudomonadota</taxon>
        <taxon>Gammaproteobacteria</taxon>
        <taxon>Enterobacterales</taxon>
        <taxon>Enterobacteriaceae</taxon>
        <taxon>Salmonella</taxon>
    </lineage>
</organism>
<dbReference type="RefSeq" id="WP_001539177.1">
    <property type="nucleotide sequence ID" value="NZ_BAABRJ010000002.1"/>
</dbReference>
<dbReference type="EMBL" id="UGXK01000001">
    <property type="protein sequence ID" value="SUG74593.1"/>
    <property type="molecule type" value="Genomic_DNA"/>
</dbReference>
<evidence type="ECO:0000313" key="3">
    <source>
        <dbReference type="EMBL" id="ECH8334058.1"/>
    </source>
</evidence>
<evidence type="ECO:0000313" key="4">
    <source>
        <dbReference type="EMBL" id="EDH1148608.1"/>
    </source>
</evidence>
<reference evidence="8 9" key="2">
    <citation type="submission" date="2018-06" db="EMBL/GenBank/DDBJ databases">
        <authorList>
            <consortium name="Pathogen Informatics"/>
            <person name="Doyle S."/>
        </authorList>
    </citation>
    <scope>NUCLEOTIDE SEQUENCE [LARGE SCALE GENOMIC DNA]</scope>
    <source>
        <strain evidence="8 9">NCTC5798</strain>
    </source>
</reference>
<dbReference type="EMBL" id="AAITFY010000047">
    <property type="protein sequence ID" value="ECH8334058.1"/>
    <property type="molecule type" value="Genomic_DNA"/>
</dbReference>
<evidence type="ECO:0000313" key="5">
    <source>
        <dbReference type="EMBL" id="HAD2547867.1"/>
    </source>
</evidence>
<name>A0A2T6X5H3_SALET</name>
<reference evidence="5" key="1">
    <citation type="journal article" date="2018" name="Genome Biol.">
        <title>SKESA: strategic k-mer extension for scrupulous assemblies.</title>
        <authorList>
            <person name="Souvorov A."/>
            <person name="Agarwala R."/>
            <person name="Lipman D.J."/>
        </authorList>
    </citation>
    <scope>NUCLEOTIDE SEQUENCE</scope>
    <source>
        <strain evidence="5">Salmonella enterica subsp. enterica</strain>
    </source>
</reference>
<evidence type="ECO:0000313" key="2">
    <source>
        <dbReference type="EMBL" id="EBP4001064.1"/>
    </source>
</evidence>
<evidence type="ECO:0000313" key="9">
    <source>
        <dbReference type="Proteomes" id="UP000255534"/>
    </source>
</evidence>
<dbReference type="AlphaFoldDB" id="A0A2T6X5H3"/>
<reference evidence="5" key="4">
    <citation type="submission" date="2019-01" db="EMBL/GenBank/DDBJ databases">
        <authorList>
            <consortium name="NCBI Pathogen Detection Project"/>
        </authorList>
    </citation>
    <scope>NUCLEOTIDE SEQUENCE</scope>
    <source>
        <strain evidence="5">Salmonella enterica subsp. enterica</strain>
    </source>
</reference>
<dbReference type="InterPro" id="IPR055591">
    <property type="entry name" value="DUF7167"/>
</dbReference>
<reference evidence="4" key="5">
    <citation type="submission" date="2019-10" db="EMBL/GenBank/DDBJ databases">
        <authorList>
            <person name="Ashton P.M."/>
            <person name="Dallman T."/>
            <person name="Nair S."/>
            <person name="De Pinna E."/>
            <person name="Peters T."/>
            <person name="Grant K."/>
        </authorList>
    </citation>
    <scope>NUCLEOTIDE SEQUENCE</scope>
    <source>
        <strain evidence="4">821064</strain>
    </source>
</reference>
<feature type="domain" description="DUF7167" evidence="1">
    <location>
        <begin position="3"/>
        <end position="64"/>
    </location>
</feature>
<dbReference type="EMBL" id="DAAOEA010000001">
    <property type="protein sequence ID" value="HAD2649957.1"/>
    <property type="molecule type" value="Genomic_DNA"/>
</dbReference>
<sequence>MGRKFKVWLDSGANIHSCYKQEIDIEEDLGISDDEWDSYSEGDKDEIMKDVAWERMDWGFEEIESE</sequence>
<dbReference type="EMBL" id="AAGLPX010000054">
    <property type="protein sequence ID" value="EBP4001064.1"/>
    <property type="molecule type" value="Genomic_DNA"/>
</dbReference>
<dbReference type="Pfam" id="PF23768">
    <property type="entry name" value="DUF7167"/>
    <property type="match status" value="1"/>
</dbReference>
<evidence type="ECO:0000313" key="6">
    <source>
        <dbReference type="EMBL" id="HAD2649957.1"/>
    </source>
</evidence>
<reference evidence="3" key="3">
    <citation type="submission" date="2018-08" db="EMBL/GenBank/DDBJ databases">
        <authorList>
            <consortium name="GenomeTrakr network: Whole genome sequencing for foodborne pathogen traceback"/>
        </authorList>
    </citation>
    <scope>NUCLEOTIDE SEQUENCE</scope>
    <source>
        <strain evidence="2">CFSAN002851</strain>
        <strain evidence="3">FDA00003824</strain>
    </source>
</reference>
<dbReference type="EMBL" id="DAAOCX010000001">
    <property type="protein sequence ID" value="HAD2547867.1"/>
    <property type="molecule type" value="Genomic_DNA"/>
</dbReference>
<evidence type="ECO:0000313" key="8">
    <source>
        <dbReference type="EMBL" id="SUG74593.1"/>
    </source>
</evidence>
<dbReference type="EMBL" id="DAAOEH010000001">
    <property type="protein sequence ID" value="HAD2683365.1"/>
    <property type="molecule type" value="Genomic_DNA"/>
</dbReference>
<gene>
    <name evidence="5" type="ORF">G1H51_02360</name>
    <name evidence="7" type="ORF">G1H77_02360</name>
    <name evidence="6" type="ORF">G1I19_02360</name>
    <name evidence="4" type="ORF">GCY10_23420</name>
    <name evidence="8" type="ORF">NCTC5798_05912</name>
    <name evidence="3" type="ORF">RU16_24295</name>
    <name evidence="2" type="ORF">S301_20970</name>
</gene>
<accession>A0A2T6X5H3</accession>
<proteinExistence type="predicted"/>
<evidence type="ECO:0000313" key="7">
    <source>
        <dbReference type="EMBL" id="HAD2683365.1"/>
    </source>
</evidence>
<dbReference type="Proteomes" id="UP000839575">
    <property type="component" value="Unassembled WGS sequence"/>
</dbReference>
<protein>
    <recommendedName>
        <fullName evidence="1">DUF7167 domain-containing protein</fullName>
    </recommendedName>
</protein>